<gene>
    <name evidence="2" type="ORF">BKA21_001659</name>
    <name evidence="1" type="ORF">Col01nite_00410</name>
</gene>
<dbReference type="SUPFAM" id="SSF109854">
    <property type="entry name" value="DinB/YfiT-like putative metalloenzymes"/>
    <property type="match status" value="1"/>
</dbReference>
<name>A0A7Y9FF22_9CELL</name>
<dbReference type="Pfam" id="PF04978">
    <property type="entry name" value="MST"/>
    <property type="match status" value="1"/>
</dbReference>
<dbReference type="EMBL" id="JACCBK010000001">
    <property type="protein sequence ID" value="NYD86110.1"/>
    <property type="molecule type" value="Genomic_DNA"/>
</dbReference>
<comment type="caution">
    <text evidence="2">The sequence shown here is derived from an EMBL/GenBank/DDBJ whole genome shotgun (WGS) entry which is preliminary data.</text>
</comment>
<accession>A0A7Y9FF22</accession>
<evidence type="ECO:0000313" key="3">
    <source>
        <dbReference type="Proteomes" id="UP000577956"/>
    </source>
</evidence>
<dbReference type="NCBIfam" id="NF047843">
    <property type="entry name" value="MST_Rv0443"/>
    <property type="match status" value="1"/>
</dbReference>
<evidence type="ECO:0000313" key="4">
    <source>
        <dbReference type="Proteomes" id="UP000618382"/>
    </source>
</evidence>
<dbReference type="Proteomes" id="UP000577956">
    <property type="component" value="Unassembled WGS sequence"/>
</dbReference>
<dbReference type="EMBL" id="BONN01000001">
    <property type="protein sequence ID" value="GIG30882.1"/>
    <property type="molecule type" value="Genomic_DNA"/>
</dbReference>
<dbReference type="RefSeq" id="WP_140457793.1">
    <property type="nucleotide sequence ID" value="NZ_BAABFI010000002.1"/>
</dbReference>
<dbReference type="AlphaFoldDB" id="A0A7Y9FF22"/>
<reference evidence="2 3" key="1">
    <citation type="submission" date="2020-07" db="EMBL/GenBank/DDBJ databases">
        <title>Sequencing the genomes of 1000 actinobacteria strains.</title>
        <authorList>
            <person name="Klenk H.-P."/>
        </authorList>
    </citation>
    <scope>NUCLEOTIDE SEQUENCE [LARGE SCALE GENOMIC DNA]</scope>
    <source>
        <strain evidence="2 3">DSM 24482</strain>
    </source>
</reference>
<reference evidence="1 4" key="2">
    <citation type="submission" date="2021-01" db="EMBL/GenBank/DDBJ databases">
        <title>Whole genome shotgun sequence of Cellulomonas oligotrophica NBRC 109435.</title>
        <authorList>
            <person name="Komaki H."/>
            <person name="Tamura T."/>
        </authorList>
    </citation>
    <scope>NUCLEOTIDE SEQUENCE [LARGE SCALE GENOMIC DNA]</scope>
    <source>
        <strain evidence="1 4">NBRC 109435</strain>
    </source>
</reference>
<dbReference type="InterPro" id="IPR034660">
    <property type="entry name" value="DinB/YfiT-like"/>
</dbReference>
<evidence type="ECO:0008006" key="5">
    <source>
        <dbReference type="Google" id="ProtNLM"/>
    </source>
</evidence>
<dbReference type="Gene3D" id="1.20.120.450">
    <property type="entry name" value="dinb family like domain"/>
    <property type="match status" value="1"/>
</dbReference>
<protein>
    <recommendedName>
        <fullName evidence="5">DUF664 domain-containing protein</fullName>
    </recommendedName>
</protein>
<dbReference type="InterPro" id="IPR007061">
    <property type="entry name" value="MST-like"/>
</dbReference>
<evidence type="ECO:0000313" key="1">
    <source>
        <dbReference type="EMBL" id="GIG30882.1"/>
    </source>
</evidence>
<evidence type="ECO:0000313" key="2">
    <source>
        <dbReference type="EMBL" id="NYD86110.1"/>
    </source>
</evidence>
<dbReference type="Proteomes" id="UP000618382">
    <property type="component" value="Unassembled WGS sequence"/>
</dbReference>
<proteinExistence type="predicted"/>
<keyword evidence="4" id="KW-1185">Reference proteome</keyword>
<organism evidence="2 3">
    <name type="scientific">Cellulomonas oligotrophica</name>
    <dbReference type="NCBI Taxonomy" id="931536"/>
    <lineage>
        <taxon>Bacteria</taxon>
        <taxon>Bacillati</taxon>
        <taxon>Actinomycetota</taxon>
        <taxon>Actinomycetes</taxon>
        <taxon>Micrococcales</taxon>
        <taxon>Cellulomonadaceae</taxon>
        <taxon>Cellulomonas</taxon>
    </lineage>
</organism>
<sequence>MQARHVLADGFGRIEELVAEALDGADDALLVRRPDPEANTLAWLAWHTARVQDAQVAPLAGVEQVWTAQGWARRFDLPFDDDAHGYGHTPDDVARVVAPAPLLLDYLRAATAQTLAYLERLTDDDLDAVVDPGWDPPVTLGVRLVSVLADDLEHAGQAAYLRDLLDRTP</sequence>